<dbReference type="InterPro" id="IPR009057">
    <property type="entry name" value="Homeodomain-like_sf"/>
</dbReference>
<dbReference type="SMART" id="SM00342">
    <property type="entry name" value="HTH_ARAC"/>
    <property type="match status" value="1"/>
</dbReference>
<keyword evidence="2" id="KW-0238">DNA-binding</keyword>
<dbReference type="KEGG" id="bcir:C2I06_15250"/>
<evidence type="ECO:0000256" key="1">
    <source>
        <dbReference type="ARBA" id="ARBA00023015"/>
    </source>
</evidence>
<accession>A0A268FEQ8</accession>
<organism evidence="4 5">
    <name type="scientific">Niallia circulans</name>
    <name type="common">Bacillus circulans</name>
    <dbReference type="NCBI Taxonomy" id="1397"/>
    <lineage>
        <taxon>Bacteria</taxon>
        <taxon>Bacillati</taxon>
        <taxon>Bacillota</taxon>
        <taxon>Bacilli</taxon>
        <taxon>Bacillales</taxon>
        <taxon>Bacillaceae</taxon>
        <taxon>Niallia</taxon>
    </lineage>
</organism>
<dbReference type="InterPro" id="IPR018060">
    <property type="entry name" value="HTH_AraC"/>
</dbReference>
<dbReference type="AlphaFoldDB" id="A0A268FEQ8"/>
<keyword evidence="1" id="KW-0805">Transcription regulation</keyword>
<dbReference type="Gene3D" id="1.10.10.60">
    <property type="entry name" value="Homeodomain-like"/>
    <property type="match status" value="1"/>
</dbReference>
<reference evidence="4 5" key="1">
    <citation type="submission" date="2017-07" db="EMBL/GenBank/DDBJ databases">
        <title>Isolation and whole genome analysis of endospore-forming bacteria from heroin.</title>
        <authorList>
            <person name="Kalinowski J."/>
            <person name="Ahrens B."/>
            <person name="Al-Dilaimi A."/>
            <person name="Winkler A."/>
            <person name="Wibberg D."/>
            <person name="Schleenbecker U."/>
            <person name="Ruckert C."/>
            <person name="Wolfel R."/>
            <person name="Grass G."/>
        </authorList>
    </citation>
    <scope>NUCLEOTIDE SEQUENCE [LARGE SCALE GENOMIC DNA]</scope>
    <source>
        <strain evidence="4 5">7521-2</strain>
    </source>
</reference>
<dbReference type="PANTHER" id="PTHR43280:SF2">
    <property type="entry name" value="HTH-TYPE TRANSCRIPTIONAL REGULATOR EXSA"/>
    <property type="match status" value="1"/>
</dbReference>
<evidence type="ECO:0000313" key="4">
    <source>
        <dbReference type="EMBL" id="PAD83858.1"/>
    </source>
</evidence>
<gene>
    <name evidence="4" type="ORF">CHH57_07880</name>
</gene>
<dbReference type="GO" id="GO:0043565">
    <property type="term" value="F:sequence-specific DNA binding"/>
    <property type="evidence" value="ECO:0007669"/>
    <property type="project" value="InterPro"/>
</dbReference>
<dbReference type="EMBL" id="NPBQ01000046">
    <property type="protein sequence ID" value="PAD83858.1"/>
    <property type="molecule type" value="Genomic_DNA"/>
</dbReference>
<keyword evidence="3" id="KW-0804">Transcription</keyword>
<dbReference type="GO" id="GO:0003700">
    <property type="term" value="F:DNA-binding transcription factor activity"/>
    <property type="evidence" value="ECO:0007669"/>
    <property type="project" value="InterPro"/>
</dbReference>
<dbReference type="Proteomes" id="UP000216961">
    <property type="component" value="Unassembled WGS sequence"/>
</dbReference>
<comment type="caution">
    <text evidence="4">The sequence shown here is derived from an EMBL/GenBank/DDBJ whole genome shotgun (WGS) entry which is preliminary data.</text>
</comment>
<dbReference type="Pfam" id="PF12833">
    <property type="entry name" value="HTH_18"/>
    <property type="match status" value="1"/>
</dbReference>
<sequence length="284" mass="32574">MPQIDRYKKRIVNIDFFAIENFKELPYQNRFTIVFVTSGSIKGMLNNLPIAISAPGIICLSQTDEIQVFEREKVSAQSFSFDPDFLSTIPISKTEDYFMPNLKIHTGLSLFQRDSTHTGVPFITTKAFPKLLDWFFIIGTEVFAQSDSLWVCRIKKNLIQMLSLIESLNSENGQSPVDTVLEYIHTNYANKITLDDLTQCAHLNRVSLNKLFHKRCNCTAMSYLLSYRLKVAEELLTHTGMSLNEIARSTGFEYDTYFIKQFTSKKGMSPTSFRNTSRKLASYL</sequence>
<evidence type="ECO:0000256" key="3">
    <source>
        <dbReference type="ARBA" id="ARBA00023163"/>
    </source>
</evidence>
<dbReference type="PANTHER" id="PTHR43280">
    <property type="entry name" value="ARAC-FAMILY TRANSCRIPTIONAL REGULATOR"/>
    <property type="match status" value="1"/>
</dbReference>
<proteinExistence type="predicted"/>
<name>A0A268FEQ8_NIACI</name>
<dbReference type="PROSITE" id="PS01124">
    <property type="entry name" value="HTH_ARAC_FAMILY_2"/>
    <property type="match status" value="1"/>
</dbReference>
<dbReference type="InterPro" id="IPR018062">
    <property type="entry name" value="HTH_AraC-typ_CS"/>
</dbReference>
<evidence type="ECO:0000313" key="5">
    <source>
        <dbReference type="Proteomes" id="UP000216961"/>
    </source>
</evidence>
<dbReference type="RefSeq" id="WP_095329714.1">
    <property type="nucleotide sequence ID" value="NZ_CP026031.1"/>
</dbReference>
<protein>
    <submittedName>
        <fullName evidence="4">AraC family transcriptional regulator</fullName>
    </submittedName>
</protein>
<dbReference type="PROSITE" id="PS00041">
    <property type="entry name" value="HTH_ARAC_FAMILY_1"/>
    <property type="match status" value="1"/>
</dbReference>
<evidence type="ECO:0000256" key="2">
    <source>
        <dbReference type="ARBA" id="ARBA00023125"/>
    </source>
</evidence>
<dbReference type="SUPFAM" id="SSF46689">
    <property type="entry name" value="Homeodomain-like"/>
    <property type="match status" value="2"/>
</dbReference>